<gene>
    <name evidence="2" type="ORF">EFY87_19355</name>
</gene>
<feature type="domain" description="DUF695" evidence="1">
    <location>
        <begin position="253"/>
        <end position="353"/>
    </location>
</feature>
<dbReference type="Pfam" id="PF05117">
    <property type="entry name" value="DUF695"/>
    <property type="match status" value="1"/>
</dbReference>
<reference evidence="2 3" key="1">
    <citation type="submission" date="2018-11" db="EMBL/GenBank/DDBJ databases">
        <title>Draft genome of Simplicispira Flexivirga sp. BO-16.</title>
        <authorList>
            <person name="Im W.T."/>
        </authorList>
    </citation>
    <scope>NUCLEOTIDE SEQUENCE [LARGE SCALE GENOMIC DNA]</scope>
    <source>
        <strain evidence="2 3">BO-16</strain>
    </source>
</reference>
<dbReference type="AlphaFoldDB" id="A0A3M9LVL9"/>
<dbReference type="EMBL" id="RJJQ01000030">
    <property type="protein sequence ID" value="RNI17282.1"/>
    <property type="molecule type" value="Genomic_DNA"/>
</dbReference>
<organism evidence="2 3">
    <name type="scientific">Flexivirga caeni</name>
    <dbReference type="NCBI Taxonomy" id="2294115"/>
    <lineage>
        <taxon>Bacteria</taxon>
        <taxon>Bacillati</taxon>
        <taxon>Actinomycetota</taxon>
        <taxon>Actinomycetes</taxon>
        <taxon>Micrococcales</taxon>
        <taxon>Dermacoccaceae</taxon>
        <taxon>Flexivirga</taxon>
    </lineage>
</organism>
<evidence type="ECO:0000313" key="2">
    <source>
        <dbReference type="EMBL" id="RNI17282.1"/>
    </source>
</evidence>
<name>A0A3M9LVL9_9MICO</name>
<sequence>MASLGARPAHRVGAVLDDLMALFGRRRDTTGEAIADFWAWWSDGGSGQVAMADSGPDQVRLLGPRVELIDPNLSWELAPGSESAHLLVVTADGDPDLRATARRWLAGAPPSDFVWSYADSRQPAASLDGRRIGVDGHEFDLGSVQVGVRRTGSRLDVTVYHPQMAQVPADKRITLCFHALDVALGEEMTETWIGELAPVEAPPLDGFGLTGLRAVVRDLRGEFTDENGEPQWISLQGNGPRGAVIAGAQVPLAAAWAPQFDQHIVITAPYRDRDDAGLPDPAAAEELERLRSHVTDRLEGQGRVVAYECSGGTCQVHVYAEGSTPAADQVKAAVAGWANGAVRVAVESDPGWAGVAHLRG</sequence>
<protein>
    <submittedName>
        <fullName evidence="2">DUF695 domain-containing protein</fullName>
    </submittedName>
</protein>
<evidence type="ECO:0000259" key="1">
    <source>
        <dbReference type="Pfam" id="PF05117"/>
    </source>
</evidence>
<proteinExistence type="predicted"/>
<dbReference type="Proteomes" id="UP000271678">
    <property type="component" value="Unassembled WGS sequence"/>
</dbReference>
<evidence type="ECO:0000313" key="3">
    <source>
        <dbReference type="Proteomes" id="UP000271678"/>
    </source>
</evidence>
<keyword evidence="3" id="KW-1185">Reference proteome</keyword>
<comment type="caution">
    <text evidence="2">The sequence shown here is derived from an EMBL/GenBank/DDBJ whole genome shotgun (WGS) entry which is preliminary data.</text>
</comment>
<dbReference type="InterPro" id="IPR016097">
    <property type="entry name" value="DUF695"/>
</dbReference>
<accession>A0A3M9LVL9</accession>